<sequence>MLRDAQMRTTTNISIVLVLCAFAVGVVLSGCKPFSSDSKTNTVQHDSHKLSVKLALPMALTGLPVSNLSAKISIDGHSPTALTVNPDNTVSGEIANVKAGPHQLIITYFVLEAGLPVNLAVAIKDINVIANGTTRVDVSESDLNRN</sequence>
<reference evidence="1" key="1">
    <citation type="submission" date="2018-06" db="EMBL/GenBank/DDBJ databases">
        <authorList>
            <person name="Zhirakovskaya E."/>
        </authorList>
    </citation>
    <scope>NUCLEOTIDE SEQUENCE</scope>
</reference>
<organism evidence="1">
    <name type="scientific">hydrothermal vent metagenome</name>
    <dbReference type="NCBI Taxonomy" id="652676"/>
    <lineage>
        <taxon>unclassified sequences</taxon>
        <taxon>metagenomes</taxon>
        <taxon>ecological metagenomes</taxon>
    </lineage>
</organism>
<name>A0A3B1AVA5_9ZZZZ</name>
<protein>
    <submittedName>
        <fullName evidence="1">Uncharacterized protein</fullName>
    </submittedName>
</protein>
<gene>
    <name evidence="1" type="ORF">MNBD_GAMMA20-750</name>
</gene>
<feature type="non-terminal residue" evidence="1">
    <location>
        <position position="146"/>
    </location>
</feature>
<dbReference type="EMBL" id="UOFU01000134">
    <property type="protein sequence ID" value="VAW97884.1"/>
    <property type="molecule type" value="Genomic_DNA"/>
</dbReference>
<evidence type="ECO:0000313" key="1">
    <source>
        <dbReference type="EMBL" id="VAW97884.1"/>
    </source>
</evidence>
<dbReference type="AlphaFoldDB" id="A0A3B1AVA5"/>
<proteinExistence type="predicted"/>
<dbReference type="PROSITE" id="PS51257">
    <property type="entry name" value="PROKAR_LIPOPROTEIN"/>
    <property type="match status" value="1"/>
</dbReference>
<accession>A0A3B1AVA5</accession>